<dbReference type="EMBL" id="JACGWN010000009">
    <property type="protein sequence ID" value="KAL0433587.1"/>
    <property type="molecule type" value="Genomic_DNA"/>
</dbReference>
<protein>
    <submittedName>
        <fullName evidence="2">Uncharacterized protein</fullName>
    </submittedName>
</protein>
<organism evidence="2">
    <name type="scientific">Sesamum latifolium</name>
    <dbReference type="NCBI Taxonomy" id="2727402"/>
    <lineage>
        <taxon>Eukaryota</taxon>
        <taxon>Viridiplantae</taxon>
        <taxon>Streptophyta</taxon>
        <taxon>Embryophyta</taxon>
        <taxon>Tracheophyta</taxon>
        <taxon>Spermatophyta</taxon>
        <taxon>Magnoliopsida</taxon>
        <taxon>eudicotyledons</taxon>
        <taxon>Gunneridae</taxon>
        <taxon>Pentapetalae</taxon>
        <taxon>asterids</taxon>
        <taxon>lamiids</taxon>
        <taxon>Lamiales</taxon>
        <taxon>Pedaliaceae</taxon>
        <taxon>Sesamum</taxon>
    </lineage>
</organism>
<feature type="region of interest" description="Disordered" evidence="1">
    <location>
        <begin position="30"/>
        <end position="55"/>
    </location>
</feature>
<name>A0AAW2VVI7_9LAMI</name>
<reference evidence="2" key="2">
    <citation type="journal article" date="2024" name="Plant">
        <title>Genomic evolution and insights into agronomic trait innovations of Sesamum species.</title>
        <authorList>
            <person name="Miao H."/>
            <person name="Wang L."/>
            <person name="Qu L."/>
            <person name="Liu H."/>
            <person name="Sun Y."/>
            <person name="Le M."/>
            <person name="Wang Q."/>
            <person name="Wei S."/>
            <person name="Zheng Y."/>
            <person name="Lin W."/>
            <person name="Duan Y."/>
            <person name="Cao H."/>
            <person name="Xiong S."/>
            <person name="Wang X."/>
            <person name="Wei L."/>
            <person name="Li C."/>
            <person name="Ma Q."/>
            <person name="Ju M."/>
            <person name="Zhao R."/>
            <person name="Li G."/>
            <person name="Mu C."/>
            <person name="Tian Q."/>
            <person name="Mei H."/>
            <person name="Zhang T."/>
            <person name="Gao T."/>
            <person name="Zhang H."/>
        </authorList>
    </citation>
    <scope>NUCLEOTIDE SEQUENCE</scope>
    <source>
        <strain evidence="2">KEN1</strain>
    </source>
</reference>
<accession>A0AAW2VVI7</accession>
<dbReference type="AlphaFoldDB" id="A0AAW2VVI7"/>
<gene>
    <name evidence="2" type="ORF">Slati_2693000</name>
</gene>
<sequence>MLVQYKATIEISILSVLMGEASTSKVRGFNAAGRWKRKKDETSSTSGSTSSAPVTLAIGVKKRGRGLGS</sequence>
<evidence type="ECO:0000256" key="1">
    <source>
        <dbReference type="SAM" id="MobiDB-lite"/>
    </source>
</evidence>
<reference evidence="2" key="1">
    <citation type="submission" date="2020-06" db="EMBL/GenBank/DDBJ databases">
        <authorList>
            <person name="Li T."/>
            <person name="Hu X."/>
            <person name="Zhang T."/>
            <person name="Song X."/>
            <person name="Zhang H."/>
            <person name="Dai N."/>
            <person name="Sheng W."/>
            <person name="Hou X."/>
            <person name="Wei L."/>
        </authorList>
    </citation>
    <scope>NUCLEOTIDE SEQUENCE</scope>
    <source>
        <strain evidence="2">KEN1</strain>
        <tissue evidence="2">Leaf</tissue>
    </source>
</reference>
<evidence type="ECO:0000313" key="2">
    <source>
        <dbReference type="EMBL" id="KAL0433587.1"/>
    </source>
</evidence>
<comment type="caution">
    <text evidence="2">The sequence shown here is derived from an EMBL/GenBank/DDBJ whole genome shotgun (WGS) entry which is preliminary data.</text>
</comment>
<proteinExistence type="predicted"/>